<reference evidence="3" key="1">
    <citation type="submission" date="2022-11" db="UniProtKB">
        <authorList>
            <consortium name="WormBaseParasite"/>
        </authorList>
    </citation>
    <scope>IDENTIFICATION</scope>
</reference>
<evidence type="ECO:0000256" key="1">
    <source>
        <dbReference type="SAM" id="Phobius"/>
    </source>
</evidence>
<sequence>MEKLTQQQTVALATTTTVAAVAITMKLIGSTVVHVGAIIFGCLFASSGMNQSVS</sequence>
<keyword evidence="1" id="KW-0812">Transmembrane</keyword>
<feature type="transmembrane region" description="Helical" evidence="1">
    <location>
        <begin position="20"/>
        <end position="45"/>
    </location>
</feature>
<proteinExistence type="predicted"/>
<dbReference type="WBParaSite" id="sdigi.contig56.g3129.t1">
    <property type="protein sequence ID" value="sdigi.contig56.g3129.t1"/>
    <property type="gene ID" value="sdigi.contig56.g3129"/>
</dbReference>
<keyword evidence="1" id="KW-0472">Membrane</keyword>
<dbReference type="AlphaFoldDB" id="A0A915PXH9"/>
<evidence type="ECO:0000313" key="3">
    <source>
        <dbReference type="WBParaSite" id="sdigi.contig56.g3129.t1"/>
    </source>
</evidence>
<keyword evidence="1" id="KW-1133">Transmembrane helix</keyword>
<organism evidence="2 3">
    <name type="scientific">Setaria digitata</name>
    <dbReference type="NCBI Taxonomy" id="48799"/>
    <lineage>
        <taxon>Eukaryota</taxon>
        <taxon>Metazoa</taxon>
        <taxon>Ecdysozoa</taxon>
        <taxon>Nematoda</taxon>
        <taxon>Chromadorea</taxon>
        <taxon>Rhabditida</taxon>
        <taxon>Spirurina</taxon>
        <taxon>Spiruromorpha</taxon>
        <taxon>Filarioidea</taxon>
        <taxon>Setariidae</taxon>
        <taxon>Setaria</taxon>
    </lineage>
</organism>
<accession>A0A915PXH9</accession>
<name>A0A915PXH9_9BILA</name>
<dbReference type="Proteomes" id="UP000887581">
    <property type="component" value="Unplaced"/>
</dbReference>
<keyword evidence="2" id="KW-1185">Reference proteome</keyword>
<protein>
    <submittedName>
        <fullName evidence="3">Uncharacterized protein</fullName>
    </submittedName>
</protein>
<evidence type="ECO:0000313" key="2">
    <source>
        <dbReference type="Proteomes" id="UP000887581"/>
    </source>
</evidence>